<accession>A0ACB9P873</accession>
<comment type="caution">
    <text evidence="1">The sequence shown here is derived from an EMBL/GenBank/DDBJ whole genome shotgun (WGS) entry which is preliminary data.</text>
</comment>
<reference evidence="1 2" key="1">
    <citation type="journal article" date="2022" name="DNA Res.">
        <title>Chromosomal-level genome assembly of the orchid tree Bauhinia variegata (Leguminosae; Cercidoideae) supports the allotetraploid origin hypothesis of Bauhinia.</title>
        <authorList>
            <person name="Zhong Y."/>
            <person name="Chen Y."/>
            <person name="Zheng D."/>
            <person name="Pang J."/>
            <person name="Liu Y."/>
            <person name="Luo S."/>
            <person name="Meng S."/>
            <person name="Qian L."/>
            <person name="Wei D."/>
            <person name="Dai S."/>
            <person name="Zhou R."/>
        </authorList>
    </citation>
    <scope>NUCLEOTIDE SEQUENCE [LARGE SCALE GENOMIC DNA]</scope>
    <source>
        <strain evidence="1">BV-YZ2020</strain>
    </source>
</reference>
<gene>
    <name evidence="1" type="ORF">L6164_011425</name>
</gene>
<dbReference type="EMBL" id="CM039430">
    <property type="protein sequence ID" value="KAI4344164.1"/>
    <property type="molecule type" value="Genomic_DNA"/>
</dbReference>
<protein>
    <submittedName>
        <fullName evidence="1">Uncharacterized protein</fullName>
    </submittedName>
</protein>
<organism evidence="1 2">
    <name type="scientific">Bauhinia variegata</name>
    <name type="common">Purple orchid tree</name>
    <name type="synonym">Phanera variegata</name>
    <dbReference type="NCBI Taxonomy" id="167791"/>
    <lineage>
        <taxon>Eukaryota</taxon>
        <taxon>Viridiplantae</taxon>
        <taxon>Streptophyta</taxon>
        <taxon>Embryophyta</taxon>
        <taxon>Tracheophyta</taxon>
        <taxon>Spermatophyta</taxon>
        <taxon>Magnoliopsida</taxon>
        <taxon>eudicotyledons</taxon>
        <taxon>Gunneridae</taxon>
        <taxon>Pentapetalae</taxon>
        <taxon>rosids</taxon>
        <taxon>fabids</taxon>
        <taxon>Fabales</taxon>
        <taxon>Fabaceae</taxon>
        <taxon>Cercidoideae</taxon>
        <taxon>Cercideae</taxon>
        <taxon>Bauhiniinae</taxon>
        <taxon>Bauhinia</taxon>
    </lineage>
</organism>
<evidence type="ECO:0000313" key="1">
    <source>
        <dbReference type="EMBL" id="KAI4344164.1"/>
    </source>
</evidence>
<dbReference type="Proteomes" id="UP000828941">
    <property type="component" value="Chromosome 5"/>
</dbReference>
<evidence type="ECO:0000313" key="2">
    <source>
        <dbReference type="Proteomes" id="UP000828941"/>
    </source>
</evidence>
<sequence length="213" mass="24344">MELQLGLALPSNPIPTKPTLDAMNLLGSFPWNHDSSSTITNKRSFTQVCNFEHHNKQALVPTTLSLLPLTPCHTNDDDNLGNHSTITKADEDDAEEVVGWPPVNYWRKKLRQDNYGVQVAESEERIVMVNRSGSDNLRGSNNKLYVKVKMEGVGIARKIDLSLHRSFESLKETLLDMFGKCYQEYSNSYKLAYQDKEGDWLLAEDVPWRQKFR</sequence>
<keyword evidence="2" id="KW-1185">Reference proteome</keyword>
<proteinExistence type="predicted"/>
<name>A0ACB9P873_BAUVA</name>